<dbReference type="STRING" id="93222.NA29_15015"/>
<dbReference type="Gene3D" id="2.40.50.100">
    <property type="match status" value="1"/>
</dbReference>
<dbReference type="Gene3D" id="2.40.30.170">
    <property type="match status" value="1"/>
</dbReference>
<name>A0A239SHB1_9BURK</name>
<accession>A0A239SHB1</accession>
<evidence type="ECO:0000259" key="6">
    <source>
        <dbReference type="Pfam" id="PF25967"/>
    </source>
</evidence>
<dbReference type="NCBIfam" id="TIGR01730">
    <property type="entry name" value="RND_mfp"/>
    <property type="match status" value="1"/>
</dbReference>
<dbReference type="OrthoDB" id="9806939at2"/>
<sequence length="399" mass="41769">MPFLPDTADNAPRRRLVLAVAITTIAAAALAACSRKAPPEPPPRPVVAVAAKLTEQTPIASLPAQIEARYTTPLSFRVAGKIVDRSVRLGDAVKAGQVVARLDPADLSKNAASARAQLDAAQHQLDYATQTVNRDRAQARENLIAPAQLEQSENAYASALAQRNQATQQAALAGDQLSYGNLKADRDGVITAEQADTGQNVSAGQPVYQLAWTGDVDVIADVPEVALGAFRIGQTATVSLPAIPGKTWQARVREISPAADPMSRTYRAKLSLLSPGNEVKLGMTANVAFAQPLPTGAAPVANASAPAAASGATAATAQPITLPSTALFHDGNQPAVWVVKQDDTLALRRVTIVRYGERTVTVAGGIEPGERIVWQGVHTVTAGQKVRVVAPLHPEDFAS</sequence>
<evidence type="ECO:0000256" key="1">
    <source>
        <dbReference type="ARBA" id="ARBA00004196"/>
    </source>
</evidence>
<comment type="subcellular location">
    <subcellularLocation>
        <location evidence="1">Cell envelope</location>
    </subcellularLocation>
</comment>
<dbReference type="KEGG" id="pspu:NA29_15015"/>
<dbReference type="AlphaFoldDB" id="A0A239SHB1"/>
<dbReference type="PANTHER" id="PTHR30469">
    <property type="entry name" value="MULTIDRUG RESISTANCE PROTEIN MDTA"/>
    <property type="match status" value="1"/>
</dbReference>
<dbReference type="Pfam" id="PF25917">
    <property type="entry name" value="BSH_RND"/>
    <property type="match status" value="1"/>
</dbReference>
<feature type="domain" description="Multidrug resistance protein MdtA-like C-terminal permuted SH3" evidence="6">
    <location>
        <begin position="320"/>
        <end position="377"/>
    </location>
</feature>
<dbReference type="GO" id="GO:1990281">
    <property type="term" value="C:efflux pump complex"/>
    <property type="evidence" value="ECO:0007669"/>
    <property type="project" value="TreeGrafter"/>
</dbReference>
<gene>
    <name evidence="7" type="primary">bepF_2</name>
    <name evidence="7" type="ORF">SAMEA4530655_02160</name>
</gene>
<reference evidence="7 8" key="1">
    <citation type="submission" date="2017-06" db="EMBL/GenBank/DDBJ databases">
        <authorList>
            <consortium name="Pathogen Informatics"/>
        </authorList>
    </citation>
    <scope>NUCLEOTIDE SEQUENCE [LARGE SCALE GENOMIC DNA]</scope>
    <source>
        <strain evidence="7 8">NCTC13161</strain>
    </source>
</reference>
<dbReference type="Pfam" id="PF25954">
    <property type="entry name" value="Beta-barrel_RND_2"/>
    <property type="match status" value="1"/>
</dbReference>
<dbReference type="GO" id="GO:0015562">
    <property type="term" value="F:efflux transmembrane transporter activity"/>
    <property type="evidence" value="ECO:0007669"/>
    <property type="project" value="TreeGrafter"/>
</dbReference>
<evidence type="ECO:0000256" key="2">
    <source>
        <dbReference type="ARBA" id="ARBA00009477"/>
    </source>
</evidence>
<evidence type="ECO:0000259" key="4">
    <source>
        <dbReference type="Pfam" id="PF25917"/>
    </source>
</evidence>
<dbReference type="RefSeq" id="WP_052253239.1">
    <property type="nucleotide sequence ID" value="NZ_CABPRX010000002.1"/>
</dbReference>
<evidence type="ECO:0000313" key="7">
    <source>
        <dbReference type="EMBL" id="SNU84797.1"/>
    </source>
</evidence>
<protein>
    <submittedName>
        <fullName evidence="7">Efflux pump periplasmic linker BepF</fullName>
    </submittedName>
</protein>
<dbReference type="EMBL" id="LT906435">
    <property type="protein sequence ID" value="SNU84797.1"/>
    <property type="molecule type" value="Genomic_DNA"/>
</dbReference>
<dbReference type="InterPro" id="IPR058792">
    <property type="entry name" value="Beta-barrel_RND_2"/>
</dbReference>
<dbReference type="InterPro" id="IPR058627">
    <property type="entry name" value="MdtA-like_C"/>
</dbReference>
<dbReference type="GeneID" id="88094807"/>
<dbReference type="InterPro" id="IPR058625">
    <property type="entry name" value="MdtA-like_BSH"/>
</dbReference>
<evidence type="ECO:0000256" key="3">
    <source>
        <dbReference type="ARBA" id="ARBA00022448"/>
    </source>
</evidence>
<keyword evidence="8" id="KW-1185">Reference proteome</keyword>
<keyword evidence="3" id="KW-0813">Transport</keyword>
<feature type="domain" description="Multidrug resistance protein MdtA-like barrel-sandwich hybrid" evidence="4">
    <location>
        <begin position="77"/>
        <end position="206"/>
    </location>
</feature>
<feature type="domain" description="CusB-like beta-barrel" evidence="5">
    <location>
        <begin position="218"/>
        <end position="291"/>
    </location>
</feature>
<evidence type="ECO:0000259" key="5">
    <source>
        <dbReference type="Pfam" id="PF25954"/>
    </source>
</evidence>
<evidence type="ECO:0000313" key="8">
    <source>
        <dbReference type="Proteomes" id="UP000215126"/>
    </source>
</evidence>
<comment type="similarity">
    <text evidence="2">Belongs to the membrane fusion protein (MFP) (TC 8.A.1) family.</text>
</comment>
<organism evidence="7 8">
    <name type="scientific">Pandoraea sputorum</name>
    <dbReference type="NCBI Taxonomy" id="93222"/>
    <lineage>
        <taxon>Bacteria</taxon>
        <taxon>Pseudomonadati</taxon>
        <taxon>Pseudomonadota</taxon>
        <taxon>Betaproteobacteria</taxon>
        <taxon>Burkholderiales</taxon>
        <taxon>Burkholderiaceae</taxon>
        <taxon>Pandoraea</taxon>
    </lineage>
</organism>
<proteinExistence type="inferred from homology"/>
<dbReference type="Pfam" id="PF25967">
    <property type="entry name" value="RND-MFP_C"/>
    <property type="match status" value="1"/>
</dbReference>
<dbReference type="SUPFAM" id="SSF111369">
    <property type="entry name" value="HlyD-like secretion proteins"/>
    <property type="match status" value="1"/>
</dbReference>
<dbReference type="InterPro" id="IPR006143">
    <property type="entry name" value="RND_pump_MFP"/>
</dbReference>
<dbReference type="Proteomes" id="UP000215126">
    <property type="component" value="Chromosome 1"/>
</dbReference>
<dbReference type="PANTHER" id="PTHR30469:SF15">
    <property type="entry name" value="HLYD FAMILY OF SECRETION PROTEINS"/>
    <property type="match status" value="1"/>
</dbReference>
<dbReference type="Gene3D" id="2.40.420.20">
    <property type="match status" value="1"/>
</dbReference>